<evidence type="ECO:0000259" key="22">
    <source>
        <dbReference type="PROSITE" id="PS50156"/>
    </source>
</evidence>
<accession>A0ABN7UER7</accession>
<evidence type="ECO:0000256" key="15">
    <source>
        <dbReference type="ARBA" id="ARBA00023136"/>
    </source>
</evidence>
<evidence type="ECO:0000256" key="21">
    <source>
        <dbReference type="SAM" id="Phobius"/>
    </source>
</evidence>
<evidence type="ECO:0000256" key="2">
    <source>
        <dbReference type="ARBA" id="ARBA00004557"/>
    </source>
</evidence>
<keyword evidence="16" id="KW-1207">Sterol metabolism</keyword>
<evidence type="ECO:0000256" key="1">
    <source>
        <dbReference type="ARBA" id="ARBA00004477"/>
    </source>
</evidence>
<dbReference type="SUPFAM" id="SSF82866">
    <property type="entry name" value="Multidrug efflux transporter AcrB transmembrane domain"/>
    <property type="match status" value="1"/>
</dbReference>
<evidence type="ECO:0000256" key="16">
    <source>
        <dbReference type="ARBA" id="ARBA00023166"/>
    </source>
</evidence>
<gene>
    <name evidence="23" type="ORF">GMARGA_LOCUS4670</name>
</gene>
<organism evidence="23 24">
    <name type="scientific">Gigaspora margarita</name>
    <dbReference type="NCBI Taxonomy" id="4874"/>
    <lineage>
        <taxon>Eukaryota</taxon>
        <taxon>Fungi</taxon>
        <taxon>Fungi incertae sedis</taxon>
        <taxon>Mucoromycota</taxon>
        <taxon>Glomeromycotina</taxon>
        <taxon>Glomeromycetes</taxon>
        <taxon>Diversisporales</taxon>
        <taxon>Gigasporaceae</taxon>
        <taxon>Gigaspora</taxon>
    </lineage>
</organism>
<keyword evidence="14" id="KW-0446">Lipid-binding</keyword>
<feature type="transmembrane region" description="Helical" evidence="21">
    <location>
        <begin position="528"/>
        <end position="546"/>
    </location>
</feature>
<evidence type="ECO:0000256" key="19">
    <source>
        <dbReference type="ARBA" id="ARBA00045958"/>
    </source>
</evidence>
<proteinExistence type="inferred from homology"/>
<dbReference type="SUPFAM" id="SSF50978">
    <property type="entry name" value="WD40 repeat-like"/>
    <property type="match status" value="1"/>
</dbReference>
<dbReference type="PROSITE" id="PS50082">
    <property type="entry name" value="WD_REPEATS_2"/>
    <property type="match status" value="1"/>
</dbReference>
<keyword evidence="18" id="KW-0753">Steroid metabolism</keyword>
<evidence type="ECO:0000313" key="23">
    <source>
        <dbReference type="EMBL" id="CAG8553530.1"/>
    </source>
</evidence>
<evidence type="ECO:0000256" key="3">
    <source>
        <dbReference type="ARBA" id="ARBA00004653"/>
    </source>
</evidence>
<evidence type="ECO:0000256" key="12">
    <source>
        <dbReference type="ARBA" id="ARBA00023034"/>
    </source>
</evidence>
<evidence type="ECO:0000256" key="14">
    <source>
        <dbReference type="ARBA" id="ARBA00023121"/>
    </source>
</evidence>
<evidence type="ECO:0000256" key="7">
    <source>
        <dbReference type="ARBA" id="ARBA00022574"/>
    </source>
</evidence>
<dbReference type="InterPro" id="IPR030225">
    <property type="entry name" value="SCAP"/>
</dbReference>
<keyword evidence="13" id="KW-0443">Lipid metabolism</keyword>
<dbReference type="InterPro" id="IPR053958">
    <property type="entry name" value="HMGCR/SNAP/NPC1-like_SSD"/>
</dbReference>
<name>A0ABN7UER7_GIGMA</name>
<dbReference type="InterPro" id="IPR000731">
    <property type="entry name" value="SSD"/>
</dbReference>
<evidence type="ECO:0000256" key="18">
    <source>
        <dbReference type="ARBA" id="ARBA00023221"/>
    </source>
</evidence>
<feature type="repeat" description="WD" evidence="20">
    <location>
        <begin position="792"/>
        <end position="813"/>
    </location>
</feature>
<comment type="similarity">
    <text evidence="4">Belongs to the WD repeat SCAP family.</text>
</comment>
<keyword evidence="24" id="KW-1185">Reference proteome</keyword>
<comment type="subcellular location">
    <subcellularLocation>
        <location evidence="2">Cytoplasmic vesicle</location>
        <location evidence="2">COPII-coated vesicle membrane</location>
        <topology evidence="2">Multi-pass membrane protein</topology>
    </subcellularLocation>
    <subcellularLocation>
        <location evidence="1">Endoplasmic reticulum membrane</location>
        <topology evidence="1">Multi-pass membrane protein</topology>
    </subcellularLocation>
    <subcellularLocation>
        <location evidence="3">Golgi apparatus membrane</location>
        <topology evidence="3">Multi-pass membrane protein</topology>
    </subcellularLocation>
</comment>
<feature type="transmembrane region" description="Helical" evidence="21">
    <location>
        <begin position="363"/>
        <end position="385"/>
    </location>
</feature>
<dbReference type="InterPro" id="IPR036322">
    <property type="entry name" value="WD40_repeat_dom_sf"/>
</dbReference>
<dbReference type="Pfam" id="PF12349">
    <property type="entry name" value="Sterol-sensing"/>
    <property type="match status" value="1"/>
</dbReference>
<evidence type="ECO:0000256" key="4">
    <source>
        <dbReference type="ARBA" id="ARBA00007410"/>
    </source>
</evidence>
<dbReference type="InterPro" id="IPR053956">
    <property type="entry name" value="NPC1_MLD"/>
</dbReference>
<dbReference type="PROSITE" id="PS50156">
    <property type="entry name" value="SSD"/>
    <property type="match status" value="1"/>
</dbReference>
<dbReference type="InterPro" id="IPR015943">
    <property type="entry name" value="WD40/YVTN_repeat-like_dom_sf"/>
</dbReference>
<sequence>MAHFAPPTRDFKAKVRELVPCCLKIQALNNNNVLKRHYAIYGKEIMVLIQIGSKVTAQFFYRLAIFCASHRTLVIALSISIFLLLCYPAFDTYYLNPAKDVSDKLYFWEVPSSRSQVSKETFVKKYGIQPSFRVEQVIIKVANSKKYNKGSNVGVLEKDLLLWTLCLQERIMNTVVMYSNQPSSLDAKEYTLSDLCLKPLDSNACLTYSPLDYWSNNASHLFSDPSILQTLSLTNKTSSLGMPVPLNTVFGNAVYKKKKIVSADSIILTYFLKGMEDCNESQIMAIWEAIWKQIINDTGTTFDDHIISVNMNHQGKREHLYFNSDRNGSLAKQALLMLAYLIFPLITLFSARHDSVRSKFGLIFSTVAHVFASLIMSLSICSRFGITLTFDSVSWKLLPFIFILIGVENTLILTNAVTTIPMQLNVEERVAKGLEKVGYTITKMLISWILVLLIFSVTNIDSIQEFCIFTSIAMIIDYILQITFFIAVLSIDLHWFALETICTYYNDNENSDRDVIPSSKTANYGRRIGGSLVVLIFLVAVTNVHYTNIEFTNIEFPYLKSALSSLIDNFIDVLTTQTNITFWEISMDETANEFWSIVNPDKKDQFVEILPTRHLTLSYDIEQDDMFYPFDGDINWRLSIRSYIKTFVWSLKFIIFPAIGLVFTMPVLMGFTSLENLVIRVKKTNTDKYENMSTSLPSESSSLYNTTPQIITLRGRHSSDVDFLCANFNGIIITSATDRHITSWDGTQGIPLRKLERYMRRCSTCKCDSTGGLKGCISWPVRAMCMSEKIAAAGFEDGVVRVWDVNSGQAIYILKDTVEDVEQIMPSINNDKSINERVTCLQIITPTLHSYDHKAKNLLDEEVPAILLATYRNGYFREWNLSSGQISHTVFTHQKGGISYLFIADDEKNKIRIFTGARDGSVKCWIRTVDLDKEPRNCVWKLLYTLPGEFGNAITSVNAKVVKNKKSCFGVLITGAADGGVRVYDYFTGQSIETLSYGTLGQQKLAKEREEQLLLQQQPTKSKDFSSEQDWFEEYEDEHELWDEPENIELHQDAIISIIIHPLKEESCPCGDVKETRGFLIITSSLDEKVNFWQLSRKSVDCTCVTYNLEESSSNDYFNIDASKRLQKVFLGHIRQPGSSAIVLLKGHITGVRRVMSPNEFKKRSHGAEGEWEIWTLNINDPRVFESTEEIDNSENHDHDDEFKIKTIPLVNDNDLLMEEQQKKKKEIYKQDRENVERLKGFVGRRKDVSMTNGNYVLNSLFPSNDHTENHSHIHNVQGQVMDFRQRSPRQSVYPNYSHIDRKSSTLKDEDEMNDILPFAHIRRIVKVGEDGIAVTYGNFAKVILFKELND</sequence>
<feature type="transmembrane region" description="Helical" evidence="21">
    <location>
        <begin position="647"/>
        <end position="671"/>
    </location>
</feature>
<feature type="transmembrane region" description="Helical" evidence="21">
    <location>
        <begin position="397"/>
        <end position="417"/>
    </location>
</feature>
<evidence type="ECO:0000256" key="17">
    <source>
        <dbReference type="ARBA" id="ARBA00023180"/>
    </source>
</evidence>
<keyword evidence="11 21" id="KW-1133">Transmembrane helix</keyword>
<evidence type="ECO:0000256" key="13">
    <source>
        <dbReference type="ARBA" id="ARBA00023098"/>
    </source>
</evidence>
<evidence type="ECO:0000256" key="9">
    <source>
        <dbReference type="ARBA" id="ARBA00022737"/>
    </source>
</evidence>
<keyword evidence="6" id="KW-0153">Cholesterol metabolism</keyword>
<dbReference type="PANTHER" id="PTHR46378:SF1">
    <property type="entry name" value="STEROL REGULATORY ELEMENT-BINDING PROTEIN CLEAVAGE-ACTIVATING PROTEIN"/>
    <property type="match status" value="1"/>
</dbReference>
<comment type="function">
    <text evidence="19">Escort protein required for cholesterol as well as lipid homeostasis. Regulates export of the SCAP-SREBP complex from the endoplasmic reticulum to the Golgi upon low cholesterol, thereby regulating the processing of sterol regulatory element-binding proteins (SREBPs) SREBF1/SREBP1 and SREBF2/SREBP2. At high sterol concentrations, formation of a ternary complex with INSIG (INSIG1 or INSIG2) leads to mask the ER export signal in SCAP, promoting retention of the complex in the endoplasmic reticulum. Low sterol concentrations trigger release of INSIG, a conformational change in the SSD domain of SCAP, unmasking of the ER export signal, promoting recruitment into COPII-coated vesicles and transport of the SCAP-SREBP to the Golgi: in the Golgi, SREBPs are then processed, releasing the transcription factor fragment of SREBPs from the membrane, its import into the nucleus and up-regulation of LDLR, INSIG1 and the mevalonate pathway. Binds cholesterol via its SSD domain.</text>
</comment>
<dbReference type="Gene3D" id="2.130.10.10">
    <property type="entry name" value="YVTN repeat-like/Quinoprotein amine dehydrogenase"/>
    <property type="match status" value="1"/>
</dbReference>
<comment type="caution">
    <text evidence="23">The sequence shown here is derived from an EMBL/GenBank/DDBJ whole genome shotgun (WGS) entry which is preliminary data.</text>
</comment>
<feature type="transmembrane region" description="Helical" evidence="21">
    <location>
        <begin position="437"/>
        <end position="455"/>
    </location>
</feature>
<keyword evidence="8 21" id="KW-0812">Transmembrane</keyword>
<evidence type="ECO:0000313" key="24">
    <source>
        <dbReference type="Proteomes" id="UP000789901"/>
    </source>
</evidence>
<evidence type="ECO:0000256" key="20">
    <source>
        <dbReference type="PROSITE-ProRule" id="PRU00221"/>
    </source>
</evidence>
<keyword evidence="7 20" id="KW-0853">WD repeat</keyword>
<keyword evidence="15 21" id="KW-0472">Membrane</keyword>
<dbReference type="Gene3D" id="1.20.1640.10">
    <property type="entry name" value="Multidrug efflux transporter AcrB transmembrane domain"/>
    <property type="match status" value="1"/>
</dbReference>
<evidence type="ECO:0000256" key="5">
    <source>
        <dbReference type="ARBA" id="ARBA00019541"/>
    </source>
</evidence>
<keyword evidence="9" id="KW-0677">Repeat</keyword>
<dbReference type="PANTHER" id="PTHR46378">
    <property type="entry name" value="STEROL REGULATORY ELEMENT-BINDING PROTEIN CLEAVAGE-ACTIVATING PROTEIN"/>
    <property type="match status" value="1"/>
</dbReference>
<evidence type="ECO:0000256" key="11">
    <source>
        <dbReference type="ARBA" id="ARBA00022989"/>
    </source>
</evidence>
<feature type="transmembrane region" description="Helical" evidence="21">
    <location>
        <begin position="334"/>
        <end position="351"/>
    </location>
</feature>
<evidence type="ECO:0000256" key="6">
    <source>
        <dbReference type="ARBA" id="ARBA00022548"/>
    </source>
</evidence>
<dbReference type="EMBL" id="CAJVQB010001860">
    <property type="protein sequence ID" value="CAG8553530.1"/>
    <property type="molecule type" value="Genomic_DNA"/>
</dbReference>
<reference evidence="23 24" key="1">
    <citation type="submission" date="2021-06" db="EMBL/GenBank/DDBJ databases">
        <authorList>
            <person name="Kallberg Y."/>
            <person name="Tangrot J."/>
            <person name="Rosling A."/>
        </authorList>
    </citation>
    <scope>NUCLEOTIDE SEQUENCE [LARGE SCALE GENOMIC DNA]</scope>
    <source>
        <strain evidence="23 24">120-4 pot B 10/14</strain>
    </source>
</reference>
<protein>
    <recommendedName>
        <fullName evidence="5">Sterol regulatory element-binding protein cleavage-activating protein</fullName>
    </recommendedName>
</protein>
<dbReference type="Proteomes" id="UP000789901">
    <property type="component" value="Unassembled WGS sequence"/>
</dbReference>
<evidence type="ECO:0000256" key="8">
    <source>
        <dbReference type="ARBA" id="ARBA00022692"/>
    </source>
</evidence>
<feature type="domain" description="SSD" evidence="22">
    <location>
        <begin position="329"/>
        <end position="491"/>
    </location>
</feature>
<keyword evidence="12" id="KW-0333">Golgi apparatus</keyword>
<feature type="transmembrane region" description="Helical" evidence="21">
    <location>
        <begin position="72"/>
        <end position="90"/>
    </location>
</feature>
<dbReference type="SMART" id="SM00320">
    <property type="entry name" value="WD40"/>
    <property type="match status" value="5"/>
</dbReference>
<dbReference type="InterPro" id="IPR001680">
    <property type="entry name" value="WD40_rpt"/>
</dbReference>
<keyword evidence="10" id="KW-0256">Endoplasmic reticulum</keyword>
<keyword evidence="17" id="KW-0325">Glycoprotein</keyword>
<evidence type="ECO:0000256" key="10">
    <source>
        <dbReference type="ARBA" id="ARBA00022824"/>
    </source>
</evidence>
<feature type="transmembrane region" description="Helical" evidence="21">
    <location>
        <begin position="467"/>
        <end position="491"/>
    </location>
</feature>
<dbReference type="Pfam" id="PF22314">
    <property type="entry name" value="NPC1_MLD"/>
    <property type="match status" value="1"/>
</dbReference>